<gene>
    <name evidence="1" type="ORF">UFOPK2295_01038</name>
</gene>
<sequence>MFSPRTRTFLGFCVLGGLLSACSVTGGSNGQIILQNVGRIPGIAASGGEVIIDGQRSTLSALEGTPLGTNAAGNRLLIIGDSILSGTASRYGGAMCSALVPLGWRVAVEAEAGQMVGFGRTVLKDRIYEGWDAGVVFLGTNYGGNQEKYERDLTAIVEALAPRPTLLLTATLNRPTMQQVNETIRTVASKFSNVSVLDWGTTSIQPGLLNRDRVHPSDAGRKVLVASIASALGTAPVSPGACLSSKYTDDSLVTDDVLPGTTAPGQTIPMNTTTVPGVATTVPTAATTTVAPSATTTSAPR</sequence>
<protein>
    <submittedName>
        <fullName evidence="1">Unannotated protein</fullName>
    </submittedName>
</protein>
<dbReference type="EMBL" id="CAEZWV010000020">
    <property type="protein sequence ID" value="CAB4674850.1"/>
    <property type="molecule type" value="Genomic_DNA"/>
</dbReference>
<organism evidence="1">
    <name type="scientific">freshwater metagenome</name>
    <dbReference type="NCBI Taxonomy" id="449393"/>
    <lineage>
        <taxon>unclassified sequences</taxon>
        <taxon>metagenomes</taxon>
        <taxon>ecological metagenomes</taxon>
    </lineage>
</organism>
<accession>A0A6J6MKU4</accession>
<dbReference type="SUPFAM" id="SSF52266">
    <property type="entry name" value="SGNH hydrolase"/>
    <property type="match status" value="1"/>
</dbReference>
<dbReference type="PROSITE" id="PS51257">
    <property type="entry name" value="PROKAR_LIPOPROTEIN"/>
    <property type="match status" value="1"/>
</dbReference>
<name>A0A6J6MKU4_9ZZZZ</name>
<dbReference type="AlphaFoldDB" id="A0A6J6MKU4"/>
<reference evidence="1" key="1">
    <citation type="submission" date="2020-05" db="EMBL/GenBank/DDBJ databases">
        <authorList>
            <person name="Chiriac C."/>
            <person name="Salcher M."/>
            <person name="Ghai R."/>
            <person name="Kavagutti S V."/>
        </authorList>
    </citation>
    <scope>NUCLEOTIDE SEQUENCE</scope>
</reference>
<evidence type="ECO:0000313" key="1">
    <source>
        <dbReference type="EMBL" id="CAB4674850.1"/>
    </source>
</evidence>
<proteinExistence type="predicted"/>
<dbReference type="Gene3D" id="3.40.50.1110">
    <property type="entry name" value="SGNH hydrolase"/>
    <property type="match status" value="1"/>
</dbReference>
<dbReference type="InterPro" id="IPR036514">
    <property type="entry name" value="SGNH_hydro_sf"/>
</dbReference>